<dbReference type="CDD" id="cd09272">
    <property type="entry name" value="RNase_HI_RT_Ty1"/>
    <property type="match status" value="1"/>
</dbReference>
<dbReference type="InterPro" id="IPR057670">
    <property type="entry name" value="SH3_retrovirus"/>
</dbReference>
<gene>
    <name evidence="3" type="ORF">Tci_049225</name>
</gene>
<dbReference type="AlphaFoldDB" id="A0A6L2MVJ3"/>
<dbReference type="InterPro" id="IPR013103">
    <property type="entry name" value="RVT_2"/>
</dbReference>
<evidence type="ECO:0000259" key="2">
    <source>
        <dbReference type="PROSITE" id="PS50994"/>
    </source>
</evidence>
<dbReference type="GO" id="GO:0015074">
    <property type="term" value="P:DNA integration"/>
    <property type="evidence" value="ECO:0007669"/>
    <property type="project" value="InterPro"/>
</dbReference>
<feature type="domain" description="Integrase catalytic" evidence="2">
    <location>
        <begin position="452"/>
        <end position="551"/>
    </location>
</feature>
<feature type="compositionally biased region" description="Low complexity" evidence="1">
    <location>
        <begin position="606"/>
        <end position="618"/>
    </location>
</feature>
<protein>
    <recommendedName>
        <fullName evidence="2">Integrase catalytic domain-containing protein</fullName>
    </recommendedName>
</protein>
<dbReference type="GO" id="GO:0003676">
    <property type="term" value="F:nucleic acid binding"/>
    <property type="evidence" value="ECO:0007669"/>
    <property type="project" value="InterPro"/>
</dbReference>
<organism evidence="3">
    <name type="scientific">Tanacetum cinerariifolium</name>
    <name type="common">Dalmatian daisy</name>
    <name type="synonym">Chrysanthemum cinerariifolium</name>
    <dbReference type="NCBI Taxonomy" id="118510"/>
    <lineage>
        <taxon>Eukaryota</taxon>
        <taxon>Viridiplantae</taxon>
        <taxon>Streptophyta</taxon>
        <taxon>Embryophyta</taxon>
        <taxon>Tracheophyta</taxon>
        <taxon>Spermatophyta</taxon>
        <taxon>Magnoliopsida</taxon>
        <taxon>eudicotyledons</taxon>
        <taxon>Gunneridae</taxon>
        <taxon>Pentapetalae</taxon>
        <taxon>asterids</taxon>
        <taxon>campanulids</taxon>
        <taxon>Asterales</taxon>
        <taxon>Asteraceae</taxon>
        <taxon>Asteroideae</taxon>
        <taxon>Anthemideae</taxon>
        <taxon>Anthemidinae</taxon>
        <taxon>Tanacetum</taxon>
    </lineage>
</organism>
<proteinExistence type="predicted"/>
<dbReference type="EMBL" id="BKCJ010007435">
    <property type="protein sequence ID" value="GEU77247.1"/>
    <property type="molecule type" value="Genomic_DNA"/>
</dbReference>
<dbReference type="PROSITE" id="PS50994">
    <property type="entry name" value="INTEGRASE"/>
    <property type="match status" value="1"/>
</dbReference>
<dbReference type="Pfam" id="PF07727">
    <property type="entry name" value="RVT_2"/>
    <property type="match status" value="1"/>
</dbReference>
<comment type="caution">
    <text evidence="3">The sequence shown here is derived from an EMBL/GenBank/DDBJ whole genome shotgun (WGS) entry which is preliminary data.</text>
</comment>
<dbReference type="Gene3D" id="3.30.420.10">
    <property type="entry name" value="Ribonuclease H-like superfamily/Ribonuclease H"/>
    <property type="match status" value="1"/>
</dbReference>
<sequence length="964" mass="109850">MTTLAEHIIVTGAKNRPPMLEKSMYESWESRICLFIKGKKHGRMMLDLIDNDPLALVATHQMTQSPYQTHQHLYQHTQFQPQVSSFQSLQYGSPYQSSQYGSHTQSSTPLSIAYPPNDFQSSVHHSVYNPSISIPQKGDDPFDAINHMISFLTTVVTSRYPPTNNQLGNSSNPRQQATINNGSVTVQPIQGRHTSLAVGTSRTYTSGANGNNSRKQRIVVLLVQAQENGKILHEEELAFLADPGIAKAQTTQNVITQNAAYQADDLDAYDSDYDEINSAKVALMANFSHYGFDDLAESNIVNQSETEITSDSNIIPYSQYYVEIDNLKQTLSEHLKEKESLKQTKPNAIMIRDTEETLMLTEESRSKMLLKQKDLMMSKKKVNNKPVDYAALNQLSQDFEIGFVAETDLPFEEVFWTAHYDYLKHTQEETVTLREIVEHERLLNLLNTSLDYAYNGTEFVNQTLRNNNEQVSISYETSLARSPQQNGVIERRNRTLIKATCTIVLDLSFLYVFGALYDPTNDSNNLGKFLQPKAIGIFIGYAPTKKALWIYNRCTRRIIKAIHVDFDELTDMDSEQSSSRPALREMTHATITPEVIALIAEVIAPEPTESTGSPSSTTIDPDAPSSSKSQTTPETQPPVIPHNIEEDNHDIQVSHMGNDPLFSMQVPEVAFDQSSSTNSIHTVVHPDHQISQHNSKWTKDHLLENITSQLTRPVSTRLQLHEQALFCYYDAFLTSVEPKTYKDSLTQSCWIKAMQEDLNEFKRLEVWELIPRPDKVMVITLKWIYKVKLDDLGGIIKNKARLVARGYHQQEGIDFEESFDHVARLKAIRIFLTYAAYKNMVFYQMDVNTAFLNGNLREKVYVSQLNGFVDPDNHNHVYKLKKALYGLKQVPRAWSKHIDISHNFIKEHVDNGVIELYFVNTEYQLADIFTKALGRERIEFLINQLGMRTFMPKTLKQLMDEVDE</sequence>
<name>A0A6L2MVJ3_TANCI</name>
<feature type="compositionally biased region" description="Polar residues" evidence="1">
    <location>
        <begin position="624"/>
        <end position="634"/>
    </location>
</feature>
<reference evidence="3" key="1">
    <citation type="journal article" date="2019" name="Sci. Rep.">
        <title>Draft genome of Tanacetum cinerariifolium, the natural source of mosquito coil.</title>
        <authorList>
            <person name="Yamashiro T."/>
            <person name="Shiraishi A."/>
            <person name="Satake H."/>
            <person name="Nakayama K."/>
        </authorList>
    </citation>
    <scope>NUCLEOTIDE SEQUENCE</scope>
</reference>
<evidence type="ECO:0000313" key="3">
    <source>
        <dbReference type="EMBL" id="GEU77247.1"/>
    </source>
</evidence>
<dbReference type="Pfam" id="PF25597">
    <property type="entry name" value="SH3_retrovirus"/>
    <property type="match status" value="1"/>
</dbReference>
<dbReference type="InterPro" id="IPR036397">
    <property type="entry name" value="RNaseH_sf"/>
</dbReference>
<feature type="region of interest" description="Disordered" evidence="1">
    <location>
        <begin position="606"/>
        <end position="643"/>
    </location>
</feature>
<evidence type="ECO:0000256" key="1">
    <source>
        <dbReference type="SAM" id="MobiDB-lite"/>
    </source>
</evidence>
<dbReference type="InterPro" id="IPR012337">
    <property type="entry name" value="RNaseH-like_sf"/>
</dbReference>
<accession>A0A6L2MVJ3</accession>
<dbReference type="SUPFAM" id="SSF53098">
    <property type="entry name" value="Ribonuclease H-like"/>
    <property type="match status" value="1"/>
</dbReference>
<dbReference type="InterPro" id="IPR001584">
    <property type="entry name" value="Integrase_cat-core"/>
</dbReference>